<evidence type="ECO:0000313" key="3">
    <source>
        <dbReference type="EMBL" id="MEU2124032.1"/>
    </source>
</evidence>
<dbReference type="Pfam" id="PF01243">
    <property type="entry name" value="PNPOx_N"/>
    <property type="match status" value="1"/>
</dbReference>
<comment type="caution">
    <text evidence="3">The sequence shown here is derived from an EMBL/GenBank/DDBJ whole genome shotgun (WGS) entry which is preliminary data.</text>
</comment>
<name>A0ABV2XDR5_9NOCA</name>
<dbReference type="SUPFAM" id="SSF50475">
    <property type="entry name" value="FMN-binding split barrel"/>
    <property type="match status" value="1"/>
</dbReference>
<dbReference type="RefSeq" id="WP_063016167.1">
    <property type="nucleotide sequence ID" value="NZ_JBEYBM010000010.1"/>
</dbReference>
<dbReference type="NCBIfam" id="TIGR03618">
    <property type="entry name" value="Rv1155_F420"/>
    <property type="match status" value="1"/>
</dbReference>
<feature type="domain" description="Pyridoxamine 5'-phosphate oxidase N-terminal" evidence="2">
    <location>
        <begin position="5"/>
        <end position="133"/>
    </location>
</feature>
<organism evidence="3 4">
    <name type="scientific">Nocardia niwae</name>
    <dbReference type="NCBI Taxonomy" id="626084"/>
    <lineage>
        <taxon>Bacteria</taxon>
        <taxon>Bacillati</taxon>
        <taxon>Actinomycetota</taxon>
        <taxon>Actinomycetes</taxon>
        <taxon>Mycobacteriales</taxon>
        <taxon>Nocardiaceae</taxon>
        <taxon>Nocardia</taxon>
    </lineage>
</organism>
<dbReference type="Proteomes" id="UP001550535">
    <property type="component" value="Unassembled WGS sequence"/>
</dbReference>
<proteinExistence type="predicted"/>
<dbReference type="PANTHER" id="PTHR35176">
    <property type="entry name" value="HEME OXYGENASE HI_0854-RELATED"/>
    <property type="match status" value="1"/>
</dbReference>
<dbReference type="InterPro" id="IPR052019">
    <property type="entry name" value="F420H2_bilvrd_red/Heme_oxyg"/>
</dbReference>
<dbReference type="Gene3D" id="2.30.110.10">
    <property type="entry name" value="Electron Transport, Fmn-binding Protein, Chain A"/>
    <property type="match status" value="1"/>
</dbReference>
<protein>
    <submittedName>
        <fullName evidence="3">PPOX class F420-dependent oxidoreductase</fullName>
    </submittedName>
</protein>
<evidence type="ECO:0000313" key="4">
    <source>
        <dbReference type="Proteomes" id="UP001550535"/>
    </source>
</evidence>
<accession>A0ABV2XDR5</accession>
<gene>
    <name evidence="3" type="ORF">ABZ507_19645</name>
</gene>
<dbReference type="PANTHER" id="PTHR35176:SF2">
    <property type="entry name" value="F420H(2)-DEPENDENT REDUCTASE RV1155"/>
    <property type="match status" value="1"/>
</dbReference>
<evidence type="ECO:0000256" key="1">
    <source>
        <dbReference type="ARBA" id="ARBA00023002"/>
    </source>
</evidence>
<keyword evidence="1" id="KW-0560">Oxidoreductase</keyword>
<dbReference type="InterPro" id="IPR012349">
    <property type="entry name" value="Split_barrel_FMN-bd"/>
</dbReference>
<reference evidence="3 4" key="1">
    <citation type="submission" date="2024-06" db="EMBL/GenBank/DDBJ databases">
        <title>The Natural Products Discovery Center: Release of the First 8490 Sequenced Strains for Exploring Actinobacteria Biosynthetic Diversity.</title>
        <authorList>
            <person name="Kalkreuter E."/>
            <person name="Kautsar S.A."/>
            <person name="Yang D."/>
            <person name="Bader C.D."/>
            <person name="Teijaro C.N."/>
            <person name="Fluegel L."/>
            <person name="Davis C.M."/>
            <person name="Simpson J.R."/>
            <person name="Lauterbach L."/>
            <person name="Steele A.D."/>
            <person name="Gui C."/>
            <person name="Meng S."/>
            <person name="Li G."/>
            <person name="Viehrig K."/>
            <person name="Ye F."/>
            <person name="Su P."/>
            <person name="Kiefer A.F."/>
            <person name="Nichols A."/>
            <person name="Cepeda A.J."/>
            <person name="Yan W."/>
            <person name="Fan B."/>
            <person name="Jiang Y."/>
            <person name="Adhikari A."/>
            <person name="Zheng C.-J."/>
            <person name="Schuster L."/>
            <person name="Cowan T.M."/>
            <person name="Smanski M.J."/>
            <person name="Chevrette M.G."/>
            <person name="De Carvalho L.P.S."/>
            <person name="Shen B."/>
        </authorList>
    </citation>
    <scope>NUCLEOTIDE SEQUENCE [LARGE SCALE GENOMIC DNA]</scope>
    <source>
        <strain evidence="3 4">NPDC019434</strain>
    </source>
</reference>
<dbReference type="InterPro" id="IPR019920">
    <property type="entry name" value="F420-binding_dom_put"/>
</dbReference>
<keyword evidence="4" id="KW-1185">Reference proteome</keyword>
<sequence length="142" mass="15692">MELAAAVDFARDHHRSVLTTIRRNGRPQLSNVLHVVGADGRIRVSITADRAKYHNLVRDPWAALHVTRADFFAYAVLEGTVELTPVAAAPDDPTVDALVDYYRTANGEHPDWDEYRAAMVADRRALVLFTPTHAYGMLPAAG</sequence>
<evidence type="ECO:0000259" key="2">
    <source>
        <dbReference type="Pfam" id="PF01243"/>
    </source>
</evidence>
<dbReference type="EMBL" id="JBEYBR010000050">
    <property type="protein sequence ID" value="MEU2124032.1"/>
    <property type="molecule type" value="Genomic_DNA"/>
</dbReference>
<dbReference type="InterPro" id="IPR011576">
    <property type="entry name" value="Pyridox_Oxase_N"/>
</dbReference>